<dbReference type="GO" id="GO:0000981">
    <property type="term" value="F:DNA-binding transcription factor activity, RNA polymerase II-specific"/>
    <property type="evidence" value="ECO:0007669"/>
    <property type="project" value="TreeGrafter"/>
</dbReference>
<dbReference type="PANTHER" id="PTHR23226">
    <property type="entry name" value="ZINC FINGER AND SCAN DOMAIN-CONTAINING"/>
    <property type="match status" value="1"/>
</dbReference>
<dbReference type="Proteomes" id="UP000589495">
    <property type="component" value="Unassembled WGS sequence"/>
</dbReference>
<protein>
    <submittedName>
        <fullName evidence="9">Z286A protein</fullName>
    </submittedName>
</protein>
<dbReference type="InterPro" id="IPR013087">
    <property type="entry name" value="Znf_C2H2_type"/>
</dbReference>
<evidence type="ECO:0000256" key="4">
    <source>
        <dbReference type="ARBA" id="ARBA00022771"/>
    </source>
</evidence>
<evidence type="ECO:0000313" key="9">
    <source>
        <dbReference type="EMBL" id="NWT12490.1"/>
    </source>
</evidence>
<comment type="subcellular location">
    <subcellularLocation>
        <location evidence="1">Nucleus</location>
    </subcellularLocation>
</comment>
<feature type="domain" description="C2H2-type" evidence="8">
    <location>
        <begin position="32"/>
        <end position="55"/>
    </location>
</feature>
<dbReference type="PANTHER" id="PTHR23226:SF416">
    <property type="entry name" value="FI01424P"/>
    <property type="match status" value="1"/>
</dbReference>
<accession>A0A7K5L1W9</accession>
<dbReference type="PROSITE" id="PS00028">
    <property type="entry name" value="ZINC_FINGER_C2H2_1"/>
    <property type="match status" value="1"/>
</dbReference>
<sequence>KRLTLCQEGSRSFSQSSDLVVQQQLHKREKTYKCSECGKSYHLICHEMIHMGEWPYECRECGKTFSDVSTFATHQQVH</sequence>
<dbReference type="SMART" id="SM00355">
    <property type="entry name" value="ZnF_C2H2"/>
    <property type="match status" value="2"/>
</dbReference>
<dbReference type="Gene3D" id="3.30.160.60">
    <property type="entry name" value="Classic Zinc Finger"/>
    <property type="match status" value="2"/>
</dbReference>
<evidence type="ECO:0000259" key="8">
    <source>
        <dbReference type="PROSITE" id="PS50157"/>
    </source>
</evidence>
<evidence type="ECO:0000256" key="3">
    <source>
        <dbReference type="ARBA" id="ARBA00022737"/>
    </source>
</evidence>
<keyword evidence="6" id="KW-0539">Nucleus</keyword>
<proteinExistence type="predicted"/>
<comment type="caution">
    <text evidence="9">The sequence shown here is derived from an EMBL/GenBank/DDBJ whole genome shotgun (WGS) entry which is preliminary data.</text>
</comment>
<dbReference type="FunFam" id="3.30.160.60:FF:002343">
    <property type="entry name" value="Zinc finger protein 33A"/>
    <property type="match status" value="1"/>
</dbReference>
<keyword evidence="2" id="KW-0479">Metal-binding</keyword>
<evidence type="ECO:0000256" key="2">
    <source>
        <dbReference type="ARBA" id="ARBA00022723"/>
    </source>
</evidence>
<dbReference type="GO" id="GO:0008270">
    <property type="term" value="F:zinc ion binding"/>
    <property type="evidence" value="ECO:0007669"/>
    <property type="project" value="UniProtKB-KW"/>
</dbReference>
<dbReference type="AlphaFoldDB" id="A0A7K5L1W9"/>
<dbReference type="GO" id="GO:0000978">
    <property type="term" value="F:RNA polymerase II cis-regulatory region sequence-specific DNA binding"/>
    <property type="evidence" value="ECO:0007669"/>
    <property type="project" value="TreeGrafter"/>
</dbReference>
<evidence type="ECO:0000256" key="7">
    <source>
        <dbReference type="PROSITE-ProRule" id="PRU00042"/>
    </source>
</evidence>
<dbReference type="Pfam" id="PF00096">
    <property type="entry name" value="zf-C2H2"/>
    <property type="match status" value="1"/>
</dbReference>
<dbReference type="PROSITE" id="PS50157">
    <property type="entry name" value="ZINC_FINGER_C2H2_2"/>
    <property type="match status" value="2"/>
</dbReference>
<evidence type="ECO:0000256" key="1">
    <source>
        <dbReference type="ARBA" id="ARBA00004123"/>
    </source>
</evidence>
<evidence type="ECO:0000256" key="6">
    <source>
        <dbReference type="ARBA" id="ARBA00023242"/>
    </source>
</evidence>
<name>A0A7K5L1W9_VIRAL</name>
<feature type="non-terminal residue" evidence="9">
    <location>
        <position position="1"/>
    </location>
</feature>
<feature type="domain" description="C2H2-type" evidence="8">
    <location>
        <begin position="56"/>
        <end position="78"/>
    </location>
</feature>
<dbReference type="EMBL" id="VZRF01006092">
    <property type="protein sequence ID" value="NWT12490.1"/>
    <property type="molecule type" value="Genomic_DNA"/>
</dbReference>
<evidence type="ECO:0000256" key="5">
    <source>
        <dbReference type="ARBA" id="ARBA00022833"/>
    </source>
</evidence>
<evidence type="ECO:0000313" key="10">
    <source>
        <dbReference type="Proteomes" id="UP000589495"/>
    </source>
</evidence>
<gene>
    <name evidence="9" type="primary">Znf286a_2</name>
    <name evidence="9" type="ORF">VIRALT_R16210</name>
</gene>
<dbReference type="GO" id="GO:0005634">
    <property type="term" value="C:nucleus"/>
    <property type="evidence" value="ECO:0007669"/>
    <property type="project" value="UniProtKB-SubCell"/>
</dbReference>
<feature type="non-terminal residue" evidence="9">
    <location>
        <position position="78"/>
    </location>
</feature>
<keyword evidence="10" id="KW-1185">Reference proteome</keyword>
<keyword evidence="5" id="KW-0862">Zinc</keyword>
<dbReference type="InterPro" id="IPR036236">
    <property type="entry name" value="Znf_C2H2_sf"/>
</dbReference>
<dbReference type="SUPFAM" id="SSF57667">
    <property type="entry name" value="beta-beta-alpha zinc fingers"/>
    <property type="match status" value="2"/>
</dbReference>
<reference evidence="9 10" key="1">
    <citation type="submission" date="2019-09" db="EMBL/GenBank/DDBJ databases">
        <title>Bird 10,000 Genomes (B10K) Project - Family phase.</title>
        <authorList>
            <person name="Zhang G."/>
        </authorList>
    </citation>
    <scope>NUCLEOTIDE SEQUENCE [LARGE SCALE GENOMIC DNA]</scope>
    <source>
        <strain evidence="9">B10K-DU-001-22</strain>
        <tissue evidence="9">Muscle</tissue>
    </source>
</reference>
<keyword evidence="4 7" id="KW-0863">Zinc-finger</keyword>
<keyword evidence="3" id="KW-0677">Repeat</keyword>
<organism evidence="9 10">
    <name type="scientific">Vireo altiloquus</name>
    <name type="common">Black-whiskered vireo</name>
    <name type="synonym">Muscicapa altiloqua</name>
    <dbReference type="NCBI Taxonomy" id="34956"/>
    <lineage>
        <taxon>Eukaryota</taxon>
        <taxon>Metazoa</taxon>
        <taxon>Chordata</taxon>
        <taxon>Craniata</taxon>
        <taxon>Vertebrata</taxon>
        <taxon>Euteleostomi</taxon>
        <taxon>Archelosauria</taxon>
        <taxon>Archosauria</taxon>
        <taxon>Dinosauria</taxon>
        <taxon>Saurischia</taxon>
        <taxon>Theropoda</taxon>
        <taxon>Coelurosauria</taxon>
        <taxon>Aves</taxon>
        <taxon>Neognathae</taxon>
        <taxon>Neoaves</taxon>
        <taxon>Telluraves</taxon>
        <taxon>Australaves</taxon>
        <taxon>Passeriformes</taxon>
        <taxon>Corvoidea</taxon>
        <taxon>Vireonidae</taxon>
        <taxon>Vireoninae</taxon>
        <taxon>Vireo</taxon>
    </lineage>
</organism>